<dbReference type="InterPro" id="IPR023606">
    <property type="entry name" value="CoA-Trfase_III_dom_1_sf"/>
</dbReference>
<dbReference type="InterPro" id="IPR050483">
    <property type="entry name" value="CoA-transferase_III_domain"/>
</dbReference>
<dbReference type="Gene3D" id="3.40.50.10540">
    <property type="entry name" value="Crotonobetainyl-coa:carnitine coa-transferase, domain 1"/>
    <property type="match status" value="1"/>
</dbReference>
<dbReference type="InterPro" id="IPR044855">
    <property type="entry name" value="CoA-Trfase_III_dom3_sf"/>
</dbReference>
<dbReference type="Pfam" id="PF02515">
    <property type="entry name" value="CoA_transf_3"/>
    <property type="match status" value="1"/>
</dbReference>
<keyword evidence="3" id="KW-1185">Reference proteome</keyword>
<dbReference type="SUPFAM" id="SSF89796">
    <property type="entry name" value="CoA-transferase family III (CaiB/BaiF)"/>
    <property type="match status" value="1"/>
</dbReference>
<dbReference type="InterPro" id="IPR003673">
    <property type="entry name" value="CoA-Trfase_fam_III"/>
</dbReference>
<dbReference type="PANTHER" id="PTHR48207:SF3">
    <property type="entry name" value="SUCCINATE--HYDROXYMETHYLGLUTARATE COA-TRANSFERASE"/>
    <property type="match status" value="1"/>
</dbReference>
<keyword evidence="1 2" id="KW-0808">Transferase</keyword>
<evidence type="ECO:0000256" key="1">
    <source>
        <dbReference type="ARBA" id="ARBA00022679"/>
    </source>
</evidence>
<dbReference type="RefSeq" id="WP_147847225.1">
    <property type="nucleotide sequence ID" value="NZ_VDUZ01000011.1"/>
</dbReference>
<dbReference type="Proteomes" id="UP000321638">
    <property type="component" value="Unassembled WGS sequence"/>
</dbReference>
<evidence type="ECO:0000313" key="3">
    <source>
        <dbReference type="Proteomes" id="UP000321638"/>
    </source>
</evidence>
<protein>
    <submittedName>
        <fullName evidence="2">CoA transferase</fullName>
    </submittedName>
</protein>
<dbReference type="Gene3D" id="3.30.1540.10">
    <property type="entry name" value="formyl-coa transferase, domain 3"/>
    <property type="match status" value="1"/>
</dbReference>
<organism evidence="2 3">
    <name type="scientific">Vineibacter terrae</name>
    <dbReference type="NCBI Taxonomy" id="2586908"/>
    <lineage>
        <taxon>Bacteria</taxon>
        <taxon>Pseudomonadati</taxon>
        <taxon>Pseudomonadota</taxon>
        <taxon>Alphaproteobacteria</taxon>
        <taxon>Hyphomicrobiales</taxon>
        <taxon>Vineibacter</taxon>
    </lineage>
</organism>
<dbReference type="AlphaFoldDB" id="A0A5C8PPV7"/>
<accession>A0A5C8PPV7</accession>
<dbReference type="EMBL" id="VDUZ01000011">
    <property type="protein sequence ID" value="TXL76417.1"/>
    <property type="molecule type" value="Genomic_DNA"/>
</dbReference>
<name>A0A5C8PPV7_9HYPH</name>
<dbReference type="OrthoDB" id="7488526at2"/>
<proteinExistence type="predicted"/>
<sequence length="399" mass="42697">MKPLQGIRVLAVEQYGAGPYGTMHMADLGADVIKIEPPPRPGTPAGDNARHSGPHFLGADDSQFFQTFNRSKRSVMLDIRHPDGRAVLRRLAAKADAVVNNLRGDQPGKLGITYDALSDVNARLVCGHLSGYGRSGPRADWPAYDYLLQAEAGYLDLTGDPGGGPTRMGLSIIDFMTGVTTAFAVTAALLGAFRSGKGCDVDVTLYDVAMHQLTYPAAWYVNEGHVTGRRPRSGHPSVVPCELFPTADGWIFVMCITPRFWASLCEAIGRPELTRDARFVGFPERFANRDALAGILDGEFRRAGSEEWLSRLAGKVPVARVLTMSEALDNPYFREAGGLLTMPHPARGAVQVVASPIRIDGARPGGEACRALGADTDAVLEEAGLGAMEIAGLRAQGVI</sequence>
<dbReference type="GO" id="GO:0008410">
    <property type="term" value="F:CoA-transferase activity"/>
    <property type="evidence" value="ECO:0007669"/>
    <property type="project" value="TreeGrafter"/>
</dbReference>
<evidence type="ECO:0000313" key="2">
    <source>
        <dbReference type="EMBL" id="TXL76417.1"/>
    </source>
</evidence>
<gene>
    <name evidence="2" type="ORF">FHP25_12280</name>
</gene>
<dbReference type="PANTHER" id="PTHR48207">
    <property type="entry name" value="SUCCINATE--HYDROXYMETHYLGLUTARATE COA-TRANSFERASE"/>
    <property type="match status" value="1"/>
</dbReference>
<comment type="caution">
    <text evidence="2">The sequence shown here is derived from an EMBL/GenBank/DDBJ whole genome shotgun (WGS) entry which is preliminary data.</text>
</comment>
<reference evidence="2 3" key="1">
    <citation type="submission" date="2019-06" db="EMBL/GenBank/DDBJ databases">
        <title>New taxonomy in bacterial strain CC-CFT640, isolated from vineyard.</title>
        <authorList>
            <person name="Lin S.-Y."/>
            <person name="Tsai C.-F."/>
            <person name="Young C.-C."/>
        </authorList>
    </citation>
    <scope>NUCLEOTIDE SEQUENCE [LARGE SCALE GENOMIC DNA]</scope>
    <source>
        <strain evidence="2 3">CC-CFT640</strain>
    </source>
</reference>